<sequence>MPIYDYACECGHRFEALVPSHASPAPDCRACGGRPRRRPPAVRLGGVADAGPSRDDAPKSWRGTGNGDAETVRHWHRQMTRREKLEQRYPELAGDRRPVLAHEGRFAAAPLRAGDPLPASPSDGAA</sequence>
<dbReference type="OrthoDB" id="9792898at2"/>
<protein>
    <submittedName>
        <fullName evidence="3">Zinc ribbon domain-containing protein</fullName>
    </submittedName>
</protein>
<keyword evidence="4" id="KW-1185">Reference proteome</keyword>
<evidence type="ECO:0000313" key="3">
    <source>
        <dbReference type="EMBL" id="TVT40960.1"/>
    </source>
</evidence>
<gene>
    <name evidence="3" type="ORF">FNH05_23155</name>
</gene>
<name>A0A558BWR3_9PSEU</name>
<organism evidence="3 4">
    <name type="scientific">Amycolatopsis rhizosphaerae</name>
    <dbReference type="NCBI Taxonomy" id="2053003"/>
    <lineage>
        <taxon>Bacteria</taxon>
        <taxon>Bacillati</taxon>
        <taxon>Actinomycetota</taxon>
        <taxon>Actinomycetes</taxon>
        <taxon>Pseudonocardiales</taxon>
        <taxon>Pseudonocardiaceae</taxon>
        <taxon>Amycolatopsis</taxon>
    </lineage>
</organism>
<evidence type="ECO:0000256" key="1">
    <source>
        <dbReference type="SAM" id="MobiDB-lite"/>
    </source>
</evidence>
<dbReference type="InterPro" id="IPR013429">
    <property type="entry name" value="Regulatory_FmdB_Zinc_ribbon"/>
</dbReference>
<dbReference type="NCBIfam" id="TIGR02605">
    <property type="entry name" value="CxxC_CxxC_SSSS"/>
    <property type="match status" value="1"/>
</dbReference>
<feature type="region of interest" description="Disordered" evidence="1">
    <location>
        <begin position="23"/>
        <end position="126"/>
    </location>
</feature>
<comment type="caution">
    <text evidence="3">The sequence shown here is derived from an EMBL/GenBank/DDBJ whole genome shotgun (WGS) entry which is preliminary data.</text>
</comment>
<dbReference type="AlphaFoldDB" id="A0A558BWR3"/>
<dbReference type="RefSeq" id="WP_144590824.1">
    <property type="nucleotide sequence ID" value="NZ_VJWX01000261.1"/>
</dbReference>
<dbReference type="Pfam" id="PF09723">
    <property type="entry name" value="Zn_ribbon_8"/>
    <property type="match status" value="1"/>
</dbReference>
<feature type="domain" description="Putative regulatory protein FmdB zinc ribbon" evidence="2">
    <location>
        <begin position="1"/>
        <end position="40"/>
    </location>
</feature>
<evidence type="ECO:0000259" key="2">
    <source>
        <dbReference type="SMART" id="SM00834"/>
    </source>
</evidence>
<dbReference type="SMART" id="SM00834">
    <property type="entry name" value="CxxC_CXXC_SSSS"/>
    <property type="match status" value="1"/>
</dbReference>
<dbReference type="Proteomes" id="UP000320011">
    <property type="component" value="Unassembled WGS sequence"/>
</dbReference>
<dbReference type="EMBL" id="VJWX01000261">
    <property type="protein sequence ID" value="TVT40960.1"/>
    <property type="molecule type" value="Genomic_DNA"/>
</dbReference>
<feature type="compositionally biased region" description="Basic and acidic residues" evidence="1">
    <location>
        <begin position="80"/>
        <end position="105"/>
    </location>
</feature>
<reference evidence="3 4" key="2">
    <citation type="submission" date="2019-08" db="EMBL/GenBank/DDBJ databases">
        <title>Amycolatopsis acidicola sp. nov., isolated from peat swamp forest soil.</title>
        <authorList>
            <person name="Srisuk N."/>
        </authorList>
    </citation>
    <scope>NUCLEOTIDE SEQUENCE [LARGE SCALE GENOMIC DNA]</scope>
    <source>
        <strain evidence="3 4">TBRC 6029</strain>
    </source>
</reference>
<proteinExistence type="predicted"/>
<accession>A0A558BWR3</accession>
<evidence type="ECO:0000313" key="4">
    <source>
        <dbReference type="Proteomes" id="UP000320011"/>
    </source>
</evidence>
<reference evidence="3 4" key="1">
    <citation type="submission" date="2019-07" db="EMBL/GenBank/DDBJ databases">
        <authorList>
            <person name="Duangmal K."/>
            <person name="Teo W.F.A."/>
        </authorList>
    </citation>
    <scope>NUCLEOTIDE SEQUENCE [LARGE SCALE GENOMIC DNA]</scope>
    <source>
        <strain evidence="3 4">TBRC 6029</strain>
    </source>
</reference>